<dbReference type="HOGENOM" id="CLU_2687437_0_0_1"/>
<name>A0A0A2V4B3_BEABA</name>
<reference evidence="1 2" key="1">
    <citation type="submission" date="2012-10" db="EMBL/GenBank/DDBJ databases">
        <title>Genome sequencing and analysis of entomopathogenic fungi Beauveria bassiana D1-5.</title>
        <authorList>
            <person name="Li Q."/>
            <person name="Wang L."/>
            <person name="Zhang Z."/>
            <person name="Wang Q."/>
            <person name="Ren J."/>
            <person name="Wang M."/>
            <person name="Xu W."/>
            <person name="Wang J."/>
            <person name="Lu Y."/>
            <person name="Du Q."/>
            <person name="Sun Z."/>
        </authorList>
    </citation>
    <scope>NUCLEOTIDE SEQUENCE [LARGE SCALE GENOMIC DNA]</scope>
    <source>
        <strain evidence="1 2">D1-5</strain>
    </source>
</reference>
<comment type="caution">
    <text evidence="1">The sequence shown here is derived from an EMBL/GenBank/DDBJ whole genome shotgun (WGS) entry which is preliminary data.</text>
</comment>
<evidence type="ECO:0000313" key="1">
    <source>
        <dbReference type="EMBL" id="KGQ02323.1"/>
    </source>
</evidence>
<protein>
    <submittedName>
        <fullName evidence="1">Uncharacterized protein</fullName>
    </submittedName>
</protein>
<organism evidence="1 2">
    <name type="scientific">Beauveria bassiana D1-5</name>
    <dbReference type="NCBI Taxonomy" id="1245745"/>
    <lineage>
        <taxon>Eukaryota</taxon>
        <taxon>Fungi</taxon>
        <taxon>Dikarya</taxon>
        <taxon>Ascomycota</taxon>
        <taxon>Pezizomycotina</taxon>
        <taxon>Sordariomycetes</taxon>
        <taxon>Hypocreomycetidae</taxon>
        <taxon>Hypocreales</taxon>
        <taxon>Cordycipitaceae</taxon>
        <taxon>Beauveria</taxon>
    </lineage>
</organism>
<dbReference type="EMBL" id="ANFO01001645">
    <property type="protein sequence ID" value="KGQ02323.1"/>
    <property type="molecule type" value="Genomic_DNA"/>
</dbReference>
<accession>A0A0A2V4B3</accession>
<dbReference type="AlphaFoldDB" id="A0A0A2V4B3"/>
<proteinExistence type="predicted"/>
<evidence type="ECO:0000313" key="2">
    <source>
        <dbReference type="Proteomes" id="UP000030106"/>
    </source>
</evidence>
<gene>
    <name evidence="1" type="ORF">BBAD15_g12468</name>
</gene>
<sequence>MAVVDADQRHAERRQMARRAQHRAVAAHDHRQRRVLADLLVGGDRVFREPGIAGRVGVDEHLPPGLRERVRERP</sequence>
<dbReference type="Proteomes" id="UP000030106">
    <property type="component" value="Unassembled WGS sequence"/>
</dbReference>